<dbReference type="InterPro" id="IPR010642">
    <property type="entry name" value="Invasion_prot_B"/>
</dbReference>
<feature type="compositionally biased region" description="Low complexity" evidence="1">
    <location>
        <begin position="25"/>
        <end position="43"/>
    </location>
</feature>
<keyword evidence="4" id="KW-1185">Reference proteome</keyword>
<evidence type="ECO:0000256" key="2">
    <source>
        <dbReference type="SAM" id="SignalP"/>
    </source>
</evidence>
<dbReference type="OrthoDB" id="7269060at2"/>
<dbReference type="Pfam" id="PF06776">
    <property type="entry name" value="IalB"/>
    <property type="match status" value="1"/>
</dbReference>
<protein>
    <submittedName>
        <fullName evidence="3">Invasion protein IalB, involved in pathogenesis</fullName>
    </submittedName>
</protein>
<evidence type="ECO:0000313" key="3">
    <source>
        <dbReference type="EMBL" id="SEM55493.1"/>
    </source>
</evidence>
<accession>A0A1H7ZB60</accession>
<dbReference type="Gene3D" id="2.60.40.1880">
    <property type="entry name" value="Invasion associated locus B (IalB) protein"/>
    <property type="match status" value="1"/>
</dbReference>
<keyword evidence="2" id="KW-0732">Signal</keyword>
<proteinExistence type="predicted"/>
<feature type="chain" id="PRO_5011565229" evidence="2">
    <location>
        <begin position="22"/>
        <end position="194"/>
    </location>
</feature>
<dbReference type="InterPro" id="IPR038696">
    <property type="entry name" value="IalB_sf"/>
</dbReference>
<gene>
    <name evidence="3" type="ORF">SAMN04515666_11424</name>
</gene>
<evidence type="ECO:0000256" key="1">
    <source>
        <dbReference type="SAM" id="MobiDB-lite"/>
    </source>
</evidence>
<dbReference type="AlphaFoldDB" id="A0A1H7ZB60"/>
<dbReference type="Proteomes" id="UP000199664">
    <property type="component" value="Unassembled WGS sequence"/>
</dbReference>
<dbReference type="RefSeq" id="WP_091842362.1">
    <property type="nucleotide sequence ID" value="NZ_FOAN01000014.1"/>
</dbReference>
<feature type="region of interest" description="Disordered" evidence="1">
    <location>
        <begin position="25"/>
        <end position="50"/>
    </location>
</feature>
<organism evidence="3 4">
    <name type="scientific">Bosea lupini</name>
    <dbReference type="NCBI Taxonomy" id="1036779"/>
    <lineage>
        <taxon>Bacteria</taxon>
        <taxon>Pseudomonadati</taxon>
        <taxon>Pseudomonadota</taxon>
        <taxon>Alphaproteobacteria</taxon>
        <taxon>Hyphomicrobiales</taxon>
        <taxon>Boseaceae</taxon>
        <taxon>Bosea</taxon>
    </lineage>
</organism>
<reference evidence="4" key="1">
    <citation type="submission" date="2016-10" db="EMBL/GenBank/DDBJ databases">
        <authorList>
            <person name="Varghese N."/>
            <person name="Submissions S."/>
        </authorList>
    </citation>
    <scope>NUCLEOTIDE SEQUENCE [LARGE SCALE GENOMIC DNA]</scope>
    <source>
        <strain evidence="4">LMG 26383,CCUG 61248,R- 45681</strain>
    </source>
</reference>
<sequence>MPRRQTALAFSAALLSGAAFAQQAPAQRPAQQRPVQAQATATPGAISQPDNTTATYGDWILRCQQSVAARVCEIVQTLEQQGQRGPIALVAIGRPVKSEPIKLVIQVPPNLALGDKVSLRVVVAEKDEALAVFQRCLPGGCFAEATLSDDAFKRWRGLSEAGQMRYLDAGKREVTLPLSFRGFPAAAEALLREP</sequence>
<name>A0A1H7ZB60_9HYPH</name>
<feature type="signal peptide" evidence="2">
    <location>
        <begin position="1"/>
        <end position="21"/>
    </location>
</feature>
<dbReference type="EMBL" id="FOAN01000014">
    <property type="protein sequence ID" value="SEM55493.1"/>
    <property type="molecule type" value="Genomic_DNA"/>
</dbReference>
<dbReference type="STRING" id="1036779.SAMN04515666_11424"/>
<evidence type="ECO:0000313" key="4">
    <source>
        <dbReference type="Proteomes" id="UP000199664"/>
    </source>
</evidence>